<dbReference type="InParanoid" id="W7XKI4"/>
<organism evidence="2 3">
    <name type="scientific">Tetrahymena thermophila (strain SB210)</name>
    <dbReference type="NCBI Taxonomy" id="312017"/>
    <lineage>
        <taxon>Eukaryota</taxon>
        <taxon>Sar</taxon>
        <taxon>Alveolata</taxon>
        <taxon>Ciliophora</taxon>
        <taxon>Intramacronucleata</taxon>
        <taxon>Oligohymenophorea</taxon>
        <taxon>Hymenostomatida</taxon>
        <taxon>Tetrahymenina</taxon>
        <taxon>Tetrahymenidae</taxon>
        <taxon>Tetrahymena</taxon>
    </lineage>
</organism>
<dbReference type="KEGG" id="tet:TTHERM_000365478"/>
<dbReference type="OrthoDB" id="296301at2759"/>
<accession>W7XKI4</accession>
<feature type="transmembrane region" description="Helical" evidence="1">
    <location>
        <begin position="450"/>
        <end position="471"/>
    </location>
</feature>
<reference evidence="2" key="2">
    <citation type="submission" date="2014-02" db="EMBL/GenBank/DDBJ databases">
        <title>Annotation update of Tetrahymena thermophila SB210.</title>
        <authorList>
            <person name="Bidwell S."/>
            <person name="Michalis H.M."/>
            <person name="Zafar N."/>
            <person name="Joardar V."/>
            <person name="Miao W."/>
            <person name="Russ C."/>
            <person name="Eisen J."/>
            <person name="Wu M."/>
            <person name="Wu D."/>
            <person name="Nierman W."/>
            <person name="Orias E."/>
            <person name="Delcher A."/>
            <person name="Salzberg S."/>
            <person name="Coyne R."/>
        </authorList>
    </citation>
    <scope>NUCLEOTIDE SEQUENCE</scope>
    <source>
        <strain evidence="2">SB210</strain>
    </source>
</reference>
<feature type="transmembrane region" description="Helical" evidence="1">
    <location>
        <begin position="483"/>
        <end position="500"/>
    </location>
</feature>
<protein>
    <submittedName>
        <fullName evidence="2">Transmembrane protein, putative</fullName>
    </submittedName>
</protein>
<evidence type="ECO:0000313" key="3">
    <source>
        <dbReference type="Proteomes" id="UP000009168"/>
    </source>
</evidence>
<dbReference type="EMBL" id="GG662855">
    <property type="protein sequence ID" value="EWS76556.1"/>
    <property type="molecule type" value="Genomic_DNA"/>
</dbReference>
<dbReference type="GeneID" id="24438624"/>
<dbReference type="Proteomes" id="UP000009168">
    <property type="component" value="Unassembled WGS sequence"/>
</dbReference>
<keyword evidence="3" id="KW-1185">Reference proteome</keyword>
<gene>
    <name evidence="2" type="ORF">TTHERM_000365478</name>
</gene>
<feature type="transmembrane region" description="Helical" evidence="1">
    <location>
        <begin position="590"/>
        <end position="610"/>
    </location>
</feature>
<keyword evidence="1" id="KW-1133">Transmembrane helix</keyword>
<evidence type="ECO:0000256" key="1">
    <source>
        <dbReference type="SAM" id="Phobius"/>
    </source>
</evidence>
<keyword evidence="1 2" id="KW-0812">Transmembrane</keyword>
<proteinExistence type="predicted"/>
<sequence length="881" mass="103155">MKETLISQNQAAIGGGIYYEQLIPDIIFDFQNKNNNNNQISNNYAKFYGKNIGSTLRKILIDQKNITIPNQSNVYFDDQQLFIKQFKSGSQIQFSKIQLLDEEDNPLSYPYISQEQFLNYSSNVQTIIQQISIQIECNQSIKQIQCNGELSSKQFVNGGFRLNIQVMYEPFAKMVMQLYSNVFPQLLDSKGKNYISQQALQININIDFDSCSVGEIQKQQGDSIICELCPEGKYSLNLQDQSCQQCPESAIQCQNSTIELKNGYWRLNNQSDEIIYCSLNPISCQPESQLSKFNCIQGNIGPLCQSCDSYGEVWGNKYSQILSPGYCYKCDENFQKIFFYNLIIILFVACYVFTILKKVIVKLQAKLSAIYLNKADIIFLGSTIYQSDKPQIISKILTDHLQIISLICQFQINLPNFYTLPFQVSGGSMSTTSQSLNCFFSNHPEMQPLWFFQTISSFMLPILIFFIYLAIGLIYKKINKNNIIINYIQTTAIFLYFYFFPTVIIHLSRTLNCIQIGSYKYLDLDLNVKCFDAQKHLPYILYFSIPFLVLWAFFIPLFLFLKVRKGKKQKWSIFQEIKYSFIFAGYQEKYYFWEFGKLVFKSILIITSILLQQNEFFKVSSLNVLFLIQSYIIFRSKPYINNYFNNLLQKHSLVCTLSLSLSSIQSNFFSQSQYNQSIVFTLLLLFLNLQFIIQLIMGIIQITISNERNKRNCIQEVFYKLKMKYPWLLENIFIQRNNRIRLLIKLKRVKNKIKNLLIYFKNHNFYHQESFQTHFNLQTPKTQISNKQQSNRFVLQKSNQLKQNDSIFKKKNSFKNMRDKWTYYTRQTKQSPLIFDNNQDQTQINKQATNCLDTQENDKILMTSMGSSNHQIFAELADKSL</sequence>
<feature type="transmembrane region" description="Helical" evidence="1">
    <location>
        <begin position="539"/>
        <end position="561"/>
    </location>
</feature>
<evidence type="ECO:0000313" key="2">
    <source>
        <dbReference type="EMBL" id="EWS76556.1"/>
    </source>
</evidence>
<dbReference type="PANTHER" id="PTHR11319">
    <property type="entry name" value="G PROTEIN-COUPLED RECEPTOR-RELATED"/>
    <property type="match status" value="1"/>
</dbReference>
<name>W7XKI4_TETTS</name>
<feature type="transmembrane region" description="Helical" evidence="1">
    <location>
        <begin position="337"/>
        <end position="356"/>
    </location>
</feature>
<dbReference type="PANTHER" id="PTHR11319:SF35">
    <property type="entry name" value="OUTER MEMBRANE PROTEIN PMPC-RELATED"/>
    <property type="match status" value="1"/>
</dbReference>
<feature type="transmembrane region" description="Helical" evidence="1">
    <location>
        <begin position="678"/>
        <end position="704"/>
    </location>
</feature>
<dbReference type="AlphaFoldDB" id="W7XKI4"/>
<reference evidence="2" key="1">
    <citation type="submission" date="2008-09" db="EMBL/GenBank/DDBJ databases">
        <authorList>
            <person name="Eisen J.A."/>
            <person name="Wu M."/>
            <person name="Wu D."/>
            <person name="Nierman W.C."/>
            <person name="Orias E."/>
            <person name="Delcher A.L."/>
            <person name="Salzberg S.L."/>
        </authorList>
    </citation>
    <scope>NUCLEOTIDE SEQUENCE</scope>
    <source>
        <strain evidence="2">SB210</strain>
    </source>
</reference>
<dbReference type="RefSeq" id="XP_012650928.1">
    <property type="nucleotide sequence ID" value="XM_012795474.1"/>
</dbReference>
<keyword evidence="1" id="KW-0472">Membrane</keyword>